<feature type="region of interest" description="Disordered" evidence="1">
    <location>
        <begin position="248"/>
        <end position="277"/>
    </location>
</feature>
<feature type="region of interest" description="Disordered" evidence="1">
    <location>
        <begin position="549"/>
        <end position="701"/>
    </location>
</feature>
<evidence type="ECO:0000313" key="3">
    <source>
        <dbReference type="EMBL" id="KAF9141825.1"/>
    </source>
</evidence>
<feature type="compositionally biased region" description="Gly residues" evidence="1">
    <location>
        <begin position="558"/>
        <end position="573"/>
    </location>
</feature>
<dbReference type="InterPro" id="IPR011993">
    <property type="entry name" value="PH-like_dom_sf"/>
</dbReference>
<sequence>MTATIAANNTTTQNHPPALPRVTEEILNEQDEDNNNNNGPSSRQISFQDPTASEPYDPYYDSDAEAAPFGWGAGVSKDALQEGQVIKAGYLMKKGERIKIWKKRWFVLRTSKFAYYKDDKEYELLRILDVRDVHRAAEVPVKHKSAVFVILTPRRTFTVQAKSVEEMQEWLQAISQAKVQSDFMASTSDLESFAGSTLQLDLGLSSPATPTTSQQLPLTPAQTPPQQSVAAQHKAMARQTISDVILARRQPPNTQLSLADQELHDKREASSTRNKGKNVVRPLSVAIAAGASGGVGSTPHTDISILDRPAPRRAGSRRTAGEGLSLITTGTQAIQIAAPSSPLMEHVHSHDPALGSFSSGQSYTGAGGAVLPAGTMTPSSPGYNSGGEFFWNTGYDPGFSSGDEECADEEEDPSAVVEAGRVASEANAPGSGIVTGEQLESKVARSGNLLKLGNKYKTWRKRWFVLRGDKLTYYKNHKEYQPHGIIPLSTIIDCLQTDPVSKSKQYCLRIVTAKRSFVCCAPDEDTLLQWLDALHVECDRVALEARQEAASEQAAGTSGTGAGTSGTGAGTGAGDASEGRLTKVDSLEENESPTKPMGRTARIRMSFHSTLPRARSISRSRTKSGDGSVSGGGLLPPSAPLPGSGQATVHNSSPTMTTTTGQIRKVMSVESGVGSSSHVGSGGGGDGFQAQSVPATLLPVA</sequence>
<feature type="compositionally biased region" description="Polar residues" evidence="1">
    <location>
        <begin position="39"/>
        <end position="51"/>
    </location>
</feature>
<dbReference type="PROSITE" id="PS50003">
    <property type="entry name" value="PH_DOMAIN"/>
    <property type="match status" value="2"/>
</dbReference>
<gene>
    <name evidence="3" type="ORF">BG015_001158</name>
</gene>
<feature type="domain" description="PH" evidence="2">
    <location>
        <begin position="442"/>
        <end position="539"/>
    </location>
</feature>
<comment type="caution">
    <text evidence="3">The sequence shown here is derived from an EMBL/GenBank/DDBJ whole genome shotgun (WGS) entry which is preliminary data.</text>
</comment>
<dbReference type="OrthoDB" id="2157866at2759"/>
<accession>A0A9P5V762</accession>
<feature type="domain" description="PH" evidence="2">
    <location>
        <begin position="84"/>
        <end position="179"/>
    </location>
</feature>
<dbReference type="Pfam" id="PF00169">
    <property type="entry name" value="PH"/>
    <property type="match status" value="2"/>
</dbReference>
<feature type="compositionally biased region" description="Basic and acidic residues" evidence="1">
    <location>
        <begin position="577"/>
        <end position="586"/>
    </location>
</feature>
<dbReference type="InterPro" id="IPR001849">
    <property type="entry name" value="PH_domain"/>
</dbReference>
<evidence type="ECO:0000313" key="4">
    <source>
        <dbReference type="Proteomes" id="UP000748756"/>
    </source>
</evidence>
<evidence type="ECO:0000259" key="2">
    <source>
        <dbReference type="PROSITE" id="PS50003"/>
    </source>
</evidence>
<keyword evidence="4" id="KW-1185">Reference proteome</keyword>
<dbReference type="PANTHER" id="PTHR14336">
    <property type="entry name" value="TANDEM PH DOMAIN CONTAINING PROTEIN"/>
    <property type="match status" value="1"/>
</dbReference>
<dbReference type="Proteomes" id="UP000748756">
    <property type="component" value="Unassembled WGS sequence"/>
</dbReference>
<dbReference type="AlphaFoldDB" id="A0A9P5V762"/>
<feature type="region of interest" description="Disordered" evidence="1">
    <location>
        <begin position="290"/>
        <end position="319"/>
    </location>
</feature>
<dbReference type="InterPro" id="IPR051707">
    <property type="entry name" value="PI-Interact_SigTrans_Reg"/>
</dbReference>
<feature type="region of interest" description="Disordered" evidence="1">
    <location>
        <begin position="1"/>
        <end position="59"/>
    </location>
</feature>
<evidence type="ECO:0000256" key="1">
    <source>
        <dbReference type="SAM" id="MobiDB-lite"/>
    </source>
</evidence>
<dbReference type="SMART" id="SM00233">
    <property type="entry name" value="PH"/>
    <property type="match status" value="2"/>
</dbReference>
<feature type="compositionally biased region" description="Basic and acidic residues" evidence="1">
    <location>
        <begin position="261"/>
        <end position="270"/>
    </location>
</feature>
<organism evidence="3 4">
    <name type="scientific">Linnemannia schmuckeri</name>
    <dbReference type="NCBI Taxonomy" id="64567"/>
    <lineage>
        <taxon>Eukaryota</taxon>
        <taxon>Fungi</taxon>
        <taxon>Fungi incertae sedis</taxon>
        <taxon>Mucoromycota</taxon>
        <taxon>Mortierellomycotina</taxon>
        <taxon>Mortierellomycetes</taxon>
        <taxon>Mortierellales</taxon>
        <taxon>Mortierellaceae</taxon>
        <taxon>Linnemannia</taxon>
    </lineage>
</organism>
<dbReference type="EMBL" id="JAAAUQ010001200">
    <property type="protein sequence ID" value="KAF9141825.1"/>
    <property type="molecule type" value="Genomic_DNA"/>
</dbReference>
<name>A0A9P5V762_9FUNG</name>
<feature type="compositionally biased region" description="Low complexity" evidence="1">
    <location>
        <begin position="1"/>
        <end position="14"/>
    </location>
</feature>
<feature type="region of interest" description="Disordered" evidence="1">
    <location>
        <begin position="204"/>
        <end position="224"/>
    </location>
</feature>
<feature type="compositionally biased region" description="Low complexity" evidence="1">
    <location>
        <begin position="668"/>
        <end position="679"/>
    </location>
</feature>
<protein>
    <recommendedName>
        <fullName evidence="2">PH domain-containing protein</fullName>
    </recommendedName>
</protein>
<reference evidence="3" key="1">
    <citation type="journal article" date="2020" name="Fungal Divers.">
        <title>Resolving the Mortierellaceae phylogeny through synthesis of multi-gene phylogenetics and phylogenomics.</title>
        <authorList>
            <person name="Vandepol N."/>
            <person name="Liber J."/>
            <person name="Desiro A."/>
            <person name="Na H."/>
            <person name="Kennedy M."/>
            <person name="Barry K."/>
            <person name="Grigoriev I.V."/>
            <person name="Miller A.N."/>
            <person name="O'Donnell K."/>
            <person name="Stajich J.E."/>
            <person name="Bonito G."/>
        </authorList>
    </citation>
    <scope>NUCLEOTIDE SEQUENCE</scope>
    <source>
        <strain evidence="3">NRRL 6426</strain>
    </source>
</reference>
<proteinExistence type="predicted"/>
<feature type="compositionally biased region" description="Polar residues" evidence="1">
    <location>
        <begin position="646"/>
        <end position="662"/>
    </location>
</feature>
<dbReference type="SUPFAM" id="SSF50729">
    <property type="entry name" value="PH domain-like"/>
    <property type="match status" value="2"/>
</dbReference>
<dbReference type="Gene3D" id="2.30.29.30">
    <property type="entry name" value="Pleckstrin-homology domain (PH domain)/Phosphotyrosine-binding domain (PTB)"/>
    <property type="match status" value="2"/>
</dbReference>
<dbReference type="FunFam" id="2.30.29.30:FF:000286">
    <property type="entry name" value="PH-protein kinase domain containing protein"/>
    <property type="match status" value="2"/>
</dbReference>